<dbReference type="KEGG" id="qsa:O6P43_023189"/>
<comment type="caution">
    <text evidence="1">The sequence shown here is derived from an EMBL/GenBank/DDBJ whole genome shotgun (WGS) entry which is preliminary data.</text>
</comment>
<accession>A0AAD7PJ99</accession>
<sequence length="139" mass="15925">MSVSLEALAMAGTSYVECAIDVEEWERMDFQQNPPPHLLLEEEEEDNYGEGGFSRNYKYGLPISVPPMSSMRHHVEEAESEDRRVTCTSDHPNVGLCKTMSVNGRTQKGSRSICSMVRAILLRLWKIMRMDMDRDCLQH</sequence>
<keyword evidence="2" id="KW-1185">Reference proteome</keyword>
<protein>
    <submittedName>
        <fullName evidence="1">Protein SENSITIVE TO PROTON RHIZOTOXICITY 1-like isoform X1</fullName>
    </submittedName>
</protein>
<evidence type="ECO:0000313" key="2">
    <source>
        <dbReference type="Proteomes" id="UP001163823"/>
    </source>
</evidence>
<dbReference type="EMBL" id="JARAOO010000009">
    <property type="protein sequence ID" value="KAJ7956805.1"/>
    <property type="molecule type" value="Genomic_DNA"/>
</dbReference>
<proteinExistence type="predicted"/>
<dbReference type="AlphaFoldDB" id="A0AAD7PJ99"/>
<evidence type="ECO:0000313" key="1">
    <source>
        <dbReference type="EMBL" id="KAJ7956805.1"/>
    </source>
</evidence>
<gene>
    <name evidence="1" type="ORF">O6P43_023189</name>
</gene>
<dbReference type="Proteomes" id="UP001163823">
    <property type="component" value="Chromosome 9"/>
</dbReference>
<organism evidence="1 2">
    <name type="scientific">Quillaja saponaria</name>
    <name type="common">Soap bark tree</name>
    <dbReference type="NCBI Taxonomy" id="32244"/>
    <lineage>
        <taxon>Eukaryota</taxon>
        <taxon>Viridiplantae</taxon>
        <taxon>Streptophyta</taxon>
        <taxon>Embryophyta</taxon>
        <taxon>Tracheophyta</taxon>
        <taxon>Spermatophyta</taxon>
        <taxon>Magnoliopsida</taxon>
        <taxon>eudicotyledons</taxon>
        <taxon>Gunneridae</taxon>
        <taxon>Pentapetalae</taxon>
        <taxon>rosids</taxon>
        <taxon>fabids</taxon>
        <taxon>Fabales</taxon>
        <taxon>Quillajaceae</taxon>
        <taxon>Quillaja</taxon>
    </lineage>
</organism>
<reference evidence="1" key="1">
    <citation type="journal article" date="2023" name="Science">
        <title>Elucidation of the pathway for biosynthesis of saponin adjuvants from the soapbark tree.</title>
        <authorList>
            <person name="Reed J."/>
            <person name="Orme A."/>
            <person name="El-Demerdash A."/>
            <person name="Owen C."/>
            <person name="Martin L.B.B."/>
            <person name="Misra R.C."/>
            <person name="Kikuchi S."/>
            <person name="Rejzek M."/>
            <person name="Martin A.C."/>
            <person name="Harkess A."/>
            <person name="Leebens-Mack J."/>
            <person name="Louveau T."/>
            <person name="Stephenson M.J."/>
            <person name="Osbourn A."/>
        </authorList>
    </citation>
    <scope>NUCLEOTIDE SEQUENCE</scope>
    <source>
        <strain evidence="1">S10</strain>
    </source>
</reference>
<name>A0AAD7PJ99_QUISA</name>